<evidence type="ECO:0000313" key="7">
    <source>
        <dbReference type="EMBL" id="QOP42398.1"/>
    </source>
</evidence>
<dbReference type="NCBIfam" id="TIGR01499">
    <property type="entry name" value="folC"/>
    <property type="match status" value="1"/>
</dbReference>
<dbReference type="Proteomes" id="UP000593910">
    <property type="component" value="Chromosome"/>
</dbReference>
<reference evidence="7 8" key="1">
    <citation type="submission" date="2019-06" db="EMBL/GenBank/DDBJ databases">
        <title>Sulfurimonas gotlandica sp. nov., a chemoautotrophic and psychrotolerant epsilonproteobacterium isolated from a pelagic redoxcline, and an emended description of the genus Sulfurimonas.</title>
        <authorList>
            <person name="Wang S."/>
            <person name="Jiang L."/>
            <person name="Shao Z."/>
        </authorList>
    </citation>
    <scope>NUCLEOTIDE SEQUENCE [LARGE SCALE GENOMIC DNA]</scope>
    <source>
        <strain evidence="7 8">B2</strain>
    </source>
</reference>
<organism evidence="7 8">
    <name type="scientific">Sulfurimonas marina</name>
    <dbReference type="NCBI Taxonomy" id="2590551"/>
    <lineage>
        <taxon>Bacteria</taxon>
        <taxon>Pseudomonadati</taxon>
        <taxon>Campylobacterota</taxon>
        <taxon>Epsilonproteobacteria</taxon>
        <taxon>Campylobacterales</taxon>
        <taxon>Sulfurimonadaceae</taxon>
        <taxon>Sulfurimonas</taxon>
    </lineage>
</organism>
<dbReference type="GO" id="GO:0046872">
    <property type="term" value="F:metal ion binding"/>
    <property type="evidence" value="ECO:0007669"/>
    <property type="project" value="UniProtKB-KW"/>
</dbReference>
<protein>
    <submittedName>
        <fullName evidence="7">Bifunctional folylpolyglutamate synthase/dihydrofolate synthase</fullName>
    </submittedName>
</protein>
<dbReference type="SUPFAM" id="SSF53244">
    <property type="entry name" value="MurD-like peptide ligases, peptide-binding domain"/>
    <property type="match status" value="1"/>
</dbReference>
<dbReference type="GO" id="GO:0005737">
    <property type="term" value="C:cytoplasm"/>
    <property type="evidence" value="ECO:0007669"/>
    <property type="project" value="TreeGrafter"/>
</dbReference>
<name>A0A7M1B106_9BACT</name>
<evidence type="ECO:0000313" key="8">
    <source>
        <dbReference type="Proteomes" id="UP000593910"/>
    </source>
</evidence>
<keyword evidence="4" id="KW-0547">Nucleotide-binding</keyword>
<keyword evidence="6" id="KW-0460">Magnesium</keyword>
<keyword evidence="3" id="KW-0479">Metal-binding</keyword>
<evidence type="ECO:0000256" key="5">
    <source>
        <dbReference type="ARBA" id="ARBA00022840"/>
    </source>
</evidence>
<dbReference type="EMBL" id="CP041165">
    <property type="protein sequence ID" value="QOP42398.1"/>
    <property type="molecule type" value="Genomic_DNA"/>
</dbReference>
<dbReference type="KEGG" id="smax:FJR03_08510"/>
<dbReference type="InterPro" id="IPR036565">
    <property type="entry name" value="Mur-like_cat_sf"/>
</dbReference>
<accession>A0A7M1B106</accession>
<keyword evidence="2" id="KW-0436">Ligase</keyword>
<dbReference type="Gene3D" id="3.90.190.20">
    <property type="entry name" value="Mur ligase, C-terminal domain"/>
    <property type="match status" value="1"/>
</dbReference>
<dbReference type="Gene3D" id="3.40.1190.10">
    <property type="entry name" value="Mur-like, catalytic domain"/>
    <property type="match status" value="1"/>
</dbReference>
<dbReference type="GO" id="GO:0004326">
    <property type="term" value="F:tetrahydrofolylpolyglutamate synthase activity"/>
    <property type="evidence" value="ECO:0007669"/>
    <property type="project" value="InterPro"/>
</dbReference>
<evidence type="ECO:0000256" key="2">
    <source>
        <dbReference type="ARBA" id="ARBA00022598"/>
    </source>
</evidence>
<sequence>MPRAYKSIKEQVKIPKIIHLIGTNGKGTTGRFLATALHKSGKKVLHYTSPHILKFNERIWIEGQDISDEYLDSLHIKLQKLLDKEFIDTLSYFEYTTFLALLAASDCEYLVLEAGLGGEHDATSVFPNILTLVTPIDKDHEAFLGNTINSIATTKLKAVQTKAILAKQKHTEVYDVARKLACENCFEVKKVEDYITSEDKEKIDSFAKENNLASYLVDNLSLSIAALKELGIEYNVNHFKNGKLFGRLTRLADNILVDVGHNALAAESIAKSLKGSKYTLVYNSYKDKDYRNILEILKPIIQEVLLIDVDDQRIEEKEKIEAVLETFTIPYKKFETLESERSYLVFGSFSVVEAFLKVYRE</sequence>
<dbReference type="GO" id="GO:0005524">
    <property type="term" value="F:ATP binding"/>
    <property type="evidence" value="ECO:0007669"/>
    <property type="project" value="UniProtKB-KW"/>
</dbReference>
<dbReference type="GO" id="GO:0008841">
    <property type="term" value="F:dihydrofolate synthase activity"/>
    <property type="evidence" value="ECO:0007669"/>
    <property type="project" value="TreeGrafter"/>
</dbReference>
<dbReference type="InterPro" id="IPR001645">
    <property type="entry name" value="Folylpolyglutamate_synth"/>
</dbReference>
<gene>
    <name evidence="7" type="ORF">FJR03_08510</name>
</gene>
<dbReference type="InterPro" id="IPR036615">
    <property type="entry name" value="Mur_ligase_C_dom_sf"/>
</dbReference>
<proteinExistence type="inferred from homology"/>
<comment type="similarity">
    <text evidence="1">Belongs to the folylpolyglutamate synthase family.</text>
</comment>
<dbReference type="SUPFAM" id="SSF53623">
    <property type="entry name" value="MurD-like peptide ligases, catalytic domain"/>
    <property type="match status" value="1"/>
</dbReference>
<evidence type="ECO:0000256" key="6">
    <source>
        <dbReference type="ARBA" id="ARBA00022842"/>
    </source>
</evidence>
<evidence type="ECO:0000256" key="4">
    <source>
        <dbReference type="ARBA" id="ARBA00022741"/>
    </source>
</evidence>
<evidence type="ECO:0000256" key="3">
    <source>
        <dbReference type="ARBA" id="ARBA00022723"/>
    </source>
</evidence>
<evidence type="ECO:0000256" key="1">
    <source>
        <dbReference type="ARBA" id="ARBA00008276"/>
    </source>
</evidence>
<dbReference type="PANTHER" id="PTHR11136">
    <property type="entry name" value="FOLYLPOLYGLUTAMATE SYNTHASE-RELATED"/>
    <property type="match status" value="1"/>
</dbReference>
<dbReference type="AlphaFoldDB" id="A0A7M1B106"/>
<dbReference type="PANTHER" id="PTHR11136:SF0">
    <property type="entry name" value="DIHYDROFOLATE SYNTHETASE-RELATED"/>
    <property type="match status" value="1"/>
</dbReference>
<keyword evidence="5" id="KW-0067">ATP-binding</keyword>
<keyword evidence="8" id="KW-1185">Reference proteome</keyword>